<sequence length="177" mass="18306">MLFNYKKGLITLAVVAGLIGSNAFAADQVTINITGKVTAAACTIDNSGTYNVIMPDVTAATLSTANTYGEATTFNVTLSNCPPGTTSVTAKFSGTPDSLDATKYANTTGPGYATNVSVRLQNHSGSVTDKGNNSTMTVNVDASRKATFDLDARPYSTSGGATVGNIRTVAMMDFTYN</sequence>
<dbReference type="Pfam" id="PF00419">
    <property type="entry name" value="Fimbrial"/>
    <property type="match status" value="1"/>
</dbReference>
<dbReference type="Proteomes" id="UP001296921">
    <property type="component" value="Unassembled WGS sequence"/>
</dbReference>
<reference evidence="3 4" key="1">
    <citation type="submission" date="2020-11" db="EMBL/GenBank/DDBJ databases">
        <title>Insectihabitans protaetiae gen. nov. sp. nov. and Insectihabitans allomyrinae sp. nov., isolated from larvae of Protaetia brevitarsis seulensis and Allomyrina dichotoma, respectively.</title>
        <authorList>
            <person name="Lee S.D."/>
            <person name="Byeon Y.-S."/>
            <person name="Kim S.-M."/>
            <person name="Yang H.L."/>
            <person name="Kim I.S."/>
        </authorList>
    </citation>
    <scope>NUCLEOTIDE SEQUENCE [LARGE SCALE GENOMIC DNA]</scope>
    <source>
        <strain evidence="3 4">BWR-B9</strain>
    </source>
</reference>
<organism evidence="3 4">
    <name type="scientific">Limnobaculum allomyrinae</name>
    <dbReference type="NCBI Taxonomy" id="2791986"/>
    <lineage>
        <taxon>Bacteria</taxon>
        <taxon>Pseudomonadati</taxon>
        <taxon>Pseudomonadota</taxon>
        <taxon>Gammaproteobacteria</taxon>
        <taxon>Enterobacterales</taxon>
        <taxon>Budviciaceae</taxon>
        <taxon>Limnobaculum</taxon>
    </lineage>
</organism>
<evidence type="ECO:0000313" key="3">
    <source>
        <dbReference type="EMBL" id="MBK5143073.1"/>
    </source>
</evidence>
<comment type="caution">
    <text evidence="3">The sequence shown here is derived from an EMBL/GenBank/DDBJ whole genome shotgun (WGS) entry which is preliminary data.</text>
</comment>
<accession>A0ABS1IMU3</accession>
<feature type="chain" id="PRO_5046581604" evidence="1">
    <location>
        <begin position="26"/>
        <end position="177"/>
    </location>
</feature>
<keyword evidence="1" id="KW-0732">Signal</keyword>
<dbReference type="EMBL" id="JADRCR010000002">
    <property type="protein sequence ID" value="MBK5143073.1"/>
    <property type="molecule type" value="Genomic_DNA"/>
</dbReference>
<keyword evidence="4" id="KW-1185">Reference proteome</keyword>
<dbReference type="InterPro" id="IPR050263">
    <property type="entry name" value="Bact_Fimbrial_Adh_Pro"/>
</dbReference>
<proteinExistence type="predicted"/>
<dbReference type="InterPro" id="IPR000259">
    <property type="entry name" value="Adhesion_dom_fimbrial"/>
</dbReference>
<name>A0ABS1IMU3_9GAMM</name>
<evidence type="ECO:0000256" key="1">
    <source>
        <dbReference type="SAM" id="SignalP"/>
    </source>
</evidence>
<protein>
    <submittedName>
        <fullName evidence="3">Type 1 fimbrial protein</fullName>
    </submittedName>
</protein>
<feature type="domain" description="Fimbrial-type adhesion" evidence="2">
    <location>
        <begin position="31"/>
        <end position="176"/>
    </location>
</feature>
<feature type="signal peptide" evidence="1">
    <location>
        <begin position="1"/>
        <end position="25"/>
    </location>
</feature>
<evidence type="ECO:0000313" key="4">
    <source>
        <dbReference type="Proteomes" id="UP001296921"/>
    </source>
</evidence>
<dbReference type="PANTHER" id="PTHR33420">
    <property type="entry name" value="FIMBRIAL SUBUNIT ELFA-RELATED"/>
    <property type="match status" value="1"/>
</dbReference>
<gene>
    <name evidence="3" type="ORF">I2494_04975</name>
</gene>
<dbReference type="PANTHER" id="PTHR33420:SF27">
    <property type="entry name" value="PROTEIN FIMG"/>
    <property type="match status" value="1"/>
</dbReference>
<evidence type="ECO:0000259" key="2">
    <source>
        <dbReference type="Pfam" id="PF00419"/>
    </source>
</evidence>